<dbReference type="PROSITE" id="PS00211">
    <property type="entry name" value="ABC_TRANSPORTER_1"/>
    <property type="match status" value="1"/>
</dbReference>
<dbReference type="GO" id="GO:0022857">
    <property type="term" value="F:transmembrane transporter activity"/>
    <property type="evidence" value="ECO:0007669"/>
    <property type="project" value="UniProtKB-ARBA"/>
</dbReference>
<dbReference type="Proteomes" id="UP000177564">
    <property type="component" value="Unassembled WGS sequence"/>
</dbReference>
<name>A0A1F4XP72_9BACT</name>
<sequence length="226" mass="25258">MIETKNLQRSFKNGDVETRVLKGIDFTARDGEFIAIMGRSGAGKSTFLYQMSLLDEPTGGEIKIDGHNTHTMDERERMKFRLNMFGYVFQDYALLPELTALENVALPLLMQNHPKKSAYAQATSALTMVGLGSRLHNLPSQLSGGEQQRVSISRAIAHKPKILFADEPTANLDNESSRGIMEIFKDLHKHGQTIIMVTHEEEYAKLAGKIVHMDDGQIISEVKNRG</sequence>
<keyword evidence="2" id="KW-0813">Transport</keyword>
<dbReference type="PANTHER" id="PTHR42798">
    <property type="entry name" value="LIPOPROTEIN-RELEASING SYSTEM ATP-BINDING PROTEIN LOLD"/>
    <property type="match status" value="1"/>
</dbReference>
<dbReference type="Pfam" id="PF00005">
    <property type="entry name" value="ABC_tran"/>
    <property type="match status" value="1"/>
</dbReference>
<evidence type="ECO:0000313" key="7">
    <source>
        <dbReference type="Proteomes" id="UP000177564"/>
    </source>
</evidence>
<dbReference type="AlphaFoldDB" id="A0A1F4XP72"/>
<dbReference type="FunFam" id="3.40.50.300:FF:000032">
    <property type="entry name" value="Export ABC transporter ATP-binding protein"/>
    <property type="match status" value="1"/>
</dbReference>
<dbReference type="CDD" id="cd03255">
    <property type="entry name" value="ABC_MJ0796_LolCDE_FtsE"/>
    <property type="match status" value="1"/>
</dbReference>
<dbReference type="InterPro" id="IPR003593">
    <property type="entry name" value="AAA+_ATPase"/>
</dbReference>
<evidence type="ECO:0000313" key="6">
    <source>
        <dbReference type="EMBL" id="OGC83430.1"/>
    </source>
</evidence>
<dbReference type="SUPFAM" id="SSF52540">
    <property type="entry name" value="P-loop containing nucleoside triphosphate hydrolases"/>
    <property type="match status" value="1"/>
</dbReference>
<dbReference type="InterPro" id="IPR017871">
    <property type="entry name" value="ABC_transporter-like_CS"/>
</dbReference>
<keyword evidence="4" id="KW-0067">ATP-binding</keyword>
<keyword evidence="3" id="KW-0547">Nucleotide-binding</keyword>
<dbReference type="InterPro" id="IPR017911">
    <property type="entry name" value="MacB-like_ATP-bd"/>
</dbReference>
<evidence type="ECO:0000256" key="4">
    <source>
        <dbReference type="ARBA" id="ARBA00022840"/>
    </source>
</evidence>
<feature type="domain" description="ABC transporter" evidence="5">
    <location>
        <begin position="2"/>
        <end position="226"/>
    </location>
</feature>
<dbReference type="GO" id="GO:0098796">
    <property type="term" value="C:membrane protein complex"/>
    <property type="evidence" value="ECO:0007669"/>
    <property type="project" value="UniProtKB-ARBA"/>
</dbReference>
<gene>
    <name evidence="6" type="ORF">A3D68_02495</name>
</gene>
<dbReference type="InterPro" id="IPR003439">
    <property type="entry name" value="ABC_transporter-like_ATP-bd"/>
</dbReference>
<dbReference type="GO" id="GO:0016887">
    <property type="term" value="F:ATP hydrolysis activity"/>
    <property type="evidence" value="ECO:0007669"/>
    <property type="project" value="InterPro"/>
</dbReference>
<dbReference type="Gene3D" id="3.40.50.300">
    <property type="entry name" value="P-loop containing nucleotide triphosphate hydrolases"/>
    <property type="match status" value="1"/>
</dbReference>
<reference evidence="6 7" key="1">
    <citation type="journal article" date="2016" name="Nat. Commun.">
        <title>Thousands of microbial genomes shed light on interconnected biogeochemical processes in an aquifer system.</title>
        <authorList>
            <person name="Anantharaman K."/>
            <person name="Brown C.T."/>
            <person name="Hug L.A."/>
            <person name="Sharon I."/>
            <person name="Castelle C.J."/>
            <person name="Probst A.J."/>
            <person name="Thomas B.C."/>
            <person name="Singh A."/>
            <person name="Wilkins M.J."/>
            <person name="Karaoz U."/>
            <person name="Brodie E.L."/>
            <person name="Williams K.H."/>
            <person name="Hubbard S.S."/>
            <person name="Banfield J.F."/>
        </authorList>
    </citation>
    <scope>NUCLEOTIDE SEQUENCE [LARGE SCALE GENOMIC DNA]</scope>
</reference>
<dbReference type="STRING" id="1797240.A3D68_02495"/>
<evidence type="ECO:0000256" key="3">
    <source>
        <dbReference type="ARBA" id="ARBA00022741"/>
    </source>
</evidence>
<dbReference type="PANTHER" id="PTHR42798:SF7">
    <property type="entry name" value="ALPHA-D-RIBOSE 1-METHYLPHOSPHONATE 5-TRIPHOSPHATE SYNTHASE SUBUNIT PHNL"/>
    <property type="match status" value="1"/>
</dbReference>
<evidence type="ECO:0000259" key="5">
    <source>
        <dbReference type="PROSITE" id="PS50893"/>
    </source>
</evidence>
<proteinExistence type="inferred from homology"/>
<dbReference type="InterPro" id="IPR027417">
    <property type="entry name" value="P-loop_NTPase"/>
</dbReference>
<dbReference type="GO" id="GO:0005524">
    <property type="term" value="F:ATP binding"/>
    <property type="evidence" value="ECO:0007669"/>
    <property type="project" value="UniProtKB-KW"/>
</dbReference>
<comment type="caution">
    <text evidence="6">The sequence shown here is derived from an EMBL/GenBank/DDBJ whole genome shotgun (WGS) entry which is preliminary data.</text>
</comment>
<organism evidence="6 7">
    <name type="scientific">Candidatus Adlerbacteria bacterium RIFCSPHIGHO2_02_FULL_52_17</name>
    <dbReference type="NCBI Taxonomy" id="1797240"/>
    <lineage>
        <taxon>Bacteria</taxon>
        <taxon>Candidatus Adleribacteriota</taxon>
    </lineage>
</organism>
<accession>A0A1F4XP72</accession>
<protein>
    <submittedName>
        <fullName evidence="6">ABC transporter</fullName>
    </submittedName>
</protein>
<dbReference type="EMBL" id="MEWU01000020">
    <property type="protein sequence ID" value="OGC83430.1"/>
    <property type="molecule type" value="Genomic_DNA"/>
</dbReference>
<evidence type="ECO:0000256" key="1">
    <source>
        <dbReference type="ARBA" id="ARBA00005417"/>
    </source>
</evidence>
<evidence type="ECO:0000256" key="2">
    <source>
        <dbReference type="ARBA" id="ARBA00022448"/>
    </source>
</evidence>
<dbReference type="PROSITE" id="PS50893">
    <property type="entry name" value="ABC_TRANSPORTER_2"/>
    <property type="match status" value="1"/>
</dbReference>
<dbReference type="SMART" id="SM00382">
    <property type="entry name" value="AAA"/>
    <property type="match status" value="1"/>
</dbReference>
<comment type="similarity">
    <text evidence="1">Belongs to the ABC transporter superfamily.</text>
</comment>